<dbReference type="AlphaFoldDB" id="B9CM37"/>
<keyword evidence="1" id="KW-0812">Transmembrane</keyword>
<proteinExistence type="predicted"/>
<dbReference type="Proteomes" id="UP000004070">
    <property type="component" value="Unassembled WGS sequence"/>
</dbReference>
<protein>
    <submittedName>
        <fullName evidence="2">Uncharacterized protein</fullName>
    </submittedName>
</protein>
<name>B9CM37_LANR4</name>
<evidence type="ECO:0000256" key="1">
    <source>
        <dbReference type="SAM" id="Phobius"/>
    </source>
</evidence>
<evidence type="ECO:0000313" key="3">
    <source>
        <dbReference type="Proteomes" id="UP000004070"/>
    </source>
</evidence>
<keyword evidence="1" id="KW-1133">Transmembrane helix</keyword>
<comment type="caution">
    <text evidence="2">The sequence shown here is derived from an EMBL/GenBank/DDBJ whole genome shotgun (WGS) entry which is preliminary data.</text>
</comment>
<dbReference type="EMBL" id="ACFE01000002">
    <property type="protein sequence ID" value="EEE17459.1"/>
    <property type="molecule type" value="Genomic_DNA"/>
</dbReference>
<sequence>MMADTIFVVVCLIKFLPEIRFPLWIYIWIVVVAIIKIINFILGFMVNKKISRSAQRDE</sequence>
<organism evidence="2 3">
    <name type="scientific">Lancefieldella rimae (strain ATCC 49626 / DSM 7090 / CCUG 31168 / NBRC 15546 / VPI D140H-11A)</name>
    <name type="common">Atopobium rimae</name>
    <dbReference type="NCBI Taxonomy" id="553184"/>
    <lineage>
        <taxon>Bacteria</taxon>
        <taxon>Bacillati</taxon>
        <taxon>Actinomycetota</taxon>
        <taxon>Coriobacteriia</taxon>
        <taxon>Coriobacteriales</taxon>
        <taxon>Atopobiaceae</taxon>
        <taxon>Lancefieldella</taxon>
    </lineage>
</organism>
<evidence type="ECO:0000313" key="2">
    <source>
        <dbReference type="EMBL" id="EEE17459.1"/>
    </source>
</evidence>
<gene>
    <name evidence="2" type="ORF">ATORI0001_1374</name>
</gene>
<accession>B9CM37</accession>
<reference evidence="2 3" key="1">
    <citation type="submission" date="2009-01" db="EMBL/GenBank/DDBJ databases">
        <authorList>
            <person name="Madupu R."/>
            <person name="Sebastian Y."/>
            <person name="Durkin A.S."/>
            <person name="Torralba M."/>
            <person name="Methe B."/>
            <person name="Sutton G.G."/>
            <person name="Strausberg R.L."/>
            <person name="Nelson K.E."/>
        </authorList>
    </citation>
    <scope>NUCLEOTIDE SEQUENCE [LARGE SCALE GENOMIC DNA]</scope>
    <source>
        <strain evidence="2 3">ATCC 49626</strain>
    </source>
</reference>
<keyword evidence="1" id="KW-0472">Membrane</keyword>
<feature type="transmembrane region" description="Helical" evidence="1">
    <location>
        <begin position="23"/>
        <end position="46"/>
    </location>
</feature>